<evidence type="ECO:0000259" key="4">
    <source>
        <dbReference type="Pfam" id="PF02826"/>
    </source>
</evidence>
<dbReference type="PANTHER" id="PTHR42789">
    <property type="entry name" value="D-ISOMER SPECIFIC 2-HYDROXYACID DEHYDROGENASE FAMILY PROTEIN (AFU_ORTHOLOGUE AFUA_6G10090)"/>
    <property type="match status" value="1"/>
</dbReference>
<dbReference type="PANTHER" id="PTHR42789:SF1">
    <property type="entry name" value="D-ISOMER SPECIFIC 2-HYDROXYACID DEHYDROGENASE FAMILY PROTEIN (AFU_ORTHOLOGUE AFUA_6G10090)"/>
    <property type="match status" value="1"/>
</dbReference>
<name>A0A285D4D4_9BACI</name>
<dbReference type="InterPro" id="IPR006140">
    <property type="entry name" value="D-isomer_DH_NAD-bd"/>
</dbReference>
<dbReference type="Proteomes" id="UP000219546">
    <property type="component" value="Unassembled WGS sequence"/>
</dbReference>
<reference evidence="5 6" key="1">
    <citation type="submission" date="2017-08" db="EMBL/GenBank/DDBJ databases">
        <authorList>
            <person name="de Groot N.N."/>
        </authorList>
    </citation>
    <scope>NUCLEOTIDE SEQUENCE [LARGE SCALE GENOMIC DNA]</scope>
    <source>
        <strain evidence="5 6">JC228</strain>
    </source>
</reference>
<keyword evidence="6" id="KW-1185">Reference proteome</keyword>
<evidence type="ECO:0000256" key="2">
    <source>
        <dbReference type="ARBA" id="ARBA00023002"/>
    </source>
</evidence>
<gene>
    <name evidence="5" type="ORF">SAMN05877753_1105</name>
</gene>
<dbReference type="AlphaFoldDB" id="A0A285D4D4"/>
<keyword evidence="2" id="KW-0560">Oxidoreductase</keyword>
<sequence length="215" mass="24732">MERILYFDHLPDDLKQIVLEKVQPGVTLTFWSDLSERQRELELRQTDYFILTAFKIDEKIIRLAEKLKFIQKVGIGVDNIDLVAAASRSVPVSNTPGGNSISVSEATILFILALYRRLIEMNQATKEGKWYSWNFRSSSYEIYGKTYGLIGMGNIGYETAKRSKAFGTNIVYYDKRRLSFEKEKEIHAQYVSLDQLLQVSDIISVHVPLLPETRV</sequence>
<dbReference type="InterPro" id="IPR050857">
    <property type="entry name" value="D-2-hydroxyacid_DH"/>
</dbReference>
<dbReference type="EMBL" id="OAOP01000010">
    <property type="protein sequence ID" value="SNX74684.1"/>
    <property type="molecule type" value="Genomic_DNA"/>
</dbReference>
<feature type="domain" description="D-isomer specific 2-hydroxyacid dehydrogenase NAD-binding" evidence="4">
    <location>
        <begin position="110"/>
        <end position="214"/>
    </location>
</feature>
<dbReference type="Gene3D" id="3.40.50.720">
    <property type="entry name" value="NAD(P)-binding Rossmann-like Domain"/>
    <property type="match status" value="2"/>
</dbReference>
<accession>A0A285D4D4</accession>
<dbReference type="InterPro" id="IPR036291">
    <property type="entry name" value="NAD(P)-bd_dom_sf"/>
</dbReference>
<evidence type="ECO:0000313" key="6">
    <source>
        <dbReference type="Proteomes" id="UP000219546"/>
    </source>
</evidence>
<dbReference type="SUPFAM" id="SSF52283">
    <property type="entry name" value="Formate/glycerate dehydrogenase catalytic domain-like"/>
    <property type="match status" value="1"/>
</dbReference>
<dbReference type="SUPFAM" id="SSF51735">
    <property type="entry name" value="NAD(P)-binding Rossmann-fold domains"/>
    <property type="match status" value="1"/>
</dbReference>
<dbReference type="GO" id="GO:0016616">
    <property type="term" value="F:oxidoreductase activity, acting on the CH-OH group of donors, NAD or NADP as acceptor"/>
    <property type="evidence" value="ECO:0007669"/>
    <property type="project" value="InterPro"/>
</dbReference>
<comment type="similarity">
    <text evidence="1">Belongs to the D-isomer specific 2-hydroxyacid dehydrogenase family.</text>
</comment>
<evidence type="ECO:0000256" key="1">
    <source>
        <dbReference type="ARBA" id="ARBA00005854"/>
    </source>
</evidence>
<keyword evidence="3" id="KW-0520">NAD</keyword>
<organism evidence="5 6">
    <name type="scientific">Bacillus oleivorans</name>
    <dbReference type="NCBI Taxonomy" id="1448271"/>
    <lineage>
        <taxon>Bacteria</taxon>
        <taxon>Bacillati</taxon>
        <taxon>Bacillota</taxon>
        <taxon>Bacilli</taxon>
        <taxon>Bacillales</taxon>
        <taxon>Bacillaceae</taxon>
        <taxon>Bacillus</taxon>
    </lineage>
</organism>
<dbReference type="Pfam" id="PF02826">
    <property type="entry name" value="2-Hacid_dh_C"/>
    <property type="match status" value="1"/>
</dbReference>
<dbReference type="OrthoDB" id="9805416at2"/>
<dbReference type="GO" id="GO:0051287">
    <property type="term" value="F:NAD binding"/>
    <property type="evidence" value="ECO:0007669"/>
    <property type="project" value="InterPro"/>
</dbReference>
<evidence type="ECO:0000256" key="3">
    <source>
        <dbReference type="ARBA" id="ARBA00023027"/>
    </source>
</evidence>
<evidence type="ECO:0000313" key="5">
    <source>
        <dbReference type="EMBL" id="SNX74684.1"/>
    </source>
</evidence>
<protein>
    <submittedName>
        <fullName evidence="5">D-isomer specific 2-hydroxyacid dehydrogenase-like protein</fullName>
    </submittedName>
</protein>
<proteinExistence type="inferred from homology"/>